<dbReference type="PATRIC" id="fig|1121022.4.peg.4375"/>
<accession>V4P9F7</accession>
<dbReference type="Pfam" id="PF12094">
    <property type="entry name" value="DUF3570"/>
    <property type="match status" value="1"/>
</dbReference>
<dbReference type="InterPro" id="IPR021953">
    <property type="entry name" value="DUF3570"/>
</dbReference>
<dbReference type="AlphaFoldDB" id="V4P9F7"/>
<evidence type="ECO:0008006" key="4">
    <source>
        <dbReference type="Google" id="ProtNLM"/>
    </source>
</evidence>
<comment type="caution">
    <text evidence="2">The sequence shown here is derived from an EMBL/GenBank/DDBJ whole genome shotgun (WGS) entry which is preliminary data.</text>
</comment>
<dbReference type="OrthoDB" id="5450709at2"/>
<name>V4P9F7_9CAUL</name>
<feature type="chain" id="PRO_5004724677" description="DUF3570 domain-containing protein" evidence="1">
    <location>
        <begin position="31"/>
        <end position="472"/>
    </location>
</feature>
<organism evidence="2 3">
    <name type="scientific">Asticcacaulis benevestitus DSM 16100 = ATCC BAA-896</name>
    <dbReference type="NCBI Taxonomy" id="1121022"/>
    <lineage>
        <taxon>Bacteria</taxon>
        <taxon>Pseudomonadati</taxon>
        <taxon>Pseudomonadota</taxon>
        <taxon>Alphaproteobacteria</taxon>
        <taxon>Caulobacterales</taxon>
        <taxon>Caulobacteraceae</taxon>
        <taxon>Asticcacaulis</taxon>
    </lineage>
</organism>
<evidence type="ECO:0000256" key="1">
    <source>
        <dbReference type="SAM" id="SignalP"/>
    </source>
</evidence>
<sequence>MQLIPHTTGNLTRTLGLLTASLFAATGLHAQDISPAASHSAYGPSPDKASATQDTASDLGMTRIDTAILFYQEAGGRVKATEPVTSVTFNGTDGEVLSVKLTADALTGATPNGATPWKNTQTFITPSKGQGVQTTTTSASGHSKTVTLPGTDIVASQYTAEPHTLPLDYGFRDTRYAVDVGYTTPIDPVTRLSVGGSFSSEQDFKSASVSFGAARDLFDKNTTVSAGINLEYDKSDPYFGTPQPLSIMSGLTKGGSQSKGVFNAVLGVTQVMNRNWLAQVNYSLGAANGYQTDPYRILSVVNGQTGAPVRYLYEARPKSRIRQSLYVGNKIAFGPTVTDLSARLYHDSWGITSVTAEIAERVPITSWLYVEPHARYYSQSKANFFHDFLIDGQALPEFASSDSRLAKFTATTVGLKLGLKLTTNGELYMRADSYSQTGDRHPATAIGDLQSENLFTGIKATSVMVGYTFAFE</sequence>
<proteinExistence type="predicted"/>
<evidence type="ECO:0000313" key="2">
    <source>
        <dbReference type="EMBL" id="ESQ81885.1"/>
    </source>
</evidence>
<dbReference type="Proteomes" id="UP000017837">
    <property type="component" value="Unassembled WGS sequence"/>
</dbReference>
<feature type="signal peptide" evidence="1">
    <location>
        <begin position="1"/>
        <end position="30"/>
    </location>
</feature>
<dbReference type="RefSeq" id="WP_018083873.1">
    <property type="nucleotide sequence ID" value="NZ_AQWM01000048.1"/>
</dbReference>
<evidence type="ECO:0000313" key="3">
    <source>
        <dbReference type="Proteomes" id="UP000017837"/>
    </source>
</evidence>
<keyword evidence="3" id="KW-1185">Reference proteome</keyword>
<keyword evidence="1" id="KW-0732">Signal</keyword>
<protein>
    <recommendedName>
        <fullName evidence="4">DUF3570 domain-containing protein</fullName>
    </recommendedName>
</protein>
<dbReference type="eggNOG" id="COG2067">
    <property type="taxonomic scope" value="Bacteria"/>
</dbReference>
<gene>
    <name evidence="2" type="ORF">ABENE_21355</name>
</gene>
<dbReference type="STRING" id="1121022.GCA_000376105_04194"/>
<reference evidence="2 3" key="1">
    <citation type="journal article" date="2014" name="Nature">
        <title>Sequential evolution of bacterial morphology by co-option of a developmental regulator.</title>
        <authorList>
            <person name="Jiang C."/>
            <person name="Brown P.J."/>
            <person name="Ducret A."/>
            <person name="Brun Y.V."/>
        </authorList>
    </citation>
    <scope>NUCLEOTIDE SEQUENCE [LARGE SCALE GENOMIC DNA]</scope>
    <source>
        <strain evidence="2 3">DSM 16100</strain>
    </source>
</reference>
<dbReference type="EMBL" id="AWGB01000082">
    <property type="protein sequence ID" value="ESQ81885.1"/>
    <property type="molecule type" value="Genomic_DNA"/>
</dbReference>